<dbReference type="AlphaFoldDB" id="A0A835Y9U6"/>
<feature type="transmembrane region" description="Helical" evidence="2">
    <location>
        <begin position="200"/>
        <end position="223"/>
    </location>
</feature>
<name>A0A835Y9U6_9CHLO</name>
<keyword evidence="2" id="KW-1133">Transmembrane helix</keyword>
<feature type="transmembrane region" description="Helical" evidence="2">
    <location>
        <begin position="339"/>
        <end position="360"/>
    </location>
</feature>
<dbReference type="InterPro" id="IPR016833">
    <property type="entry name" value="Put_Na-Bile_cotransptr"/>
</dbReference>
<evidence type="ECO:0000313" key="4">
    <source>
        <dbReference type="Proteomes" id="UP000612055"/>
    </source>
</evidence>
<evidence type="ECO:0000256" key="1">
    <source>
        <dbReference type="SAM" id="MobiDB-lite"/>
    </source>
</evidence>
<accession>A0A835Y9U6</accession>
<feature type="region of interest" description="Disordered" evidence="1">
    <location>
        <begin position="1"/>
        <end position="21"/>
    </location>
</feature>
<feature type="transmembrane region" description="Helical" evidence="2">
    <location>
        <begin position="273"/>
        <end position="297"/>
    </location>
</feature>
<evidence type="ECO:0000256" key="2">
    <source>
        <dbReference type="SAM" id="Phobius"/>
    </source>
</evidence>
<feature type="transmembrane region" description="Helical" evidence="2">
    <location>
        <begin position="140"/>
        <end position="160"/>
    </location>
</feature>
<feature type="transmembrane region" description="Helical" evidence="2">
    <location>
        <begin position="167"/>
        <end position="188"/>
    </location>
</feature>
<dbReference type="InterPro" id="IPR038770">
    <property type="entry name" value="Na+/solute_symporter_sf"/>
</dbReference>
<dbReference type="EMBL" id="JAEHOE010000008">
    <property type="protein sequence ID" value="KAG2499005.1"/>
    <property type="molecule type" value="Genomic_DNA"/>
</dbReference>
<feature type="transmembrane region" description="Helical" evidence="2">
    <location>
        <begin position="107"/>
        <end position="128"/>
    </location>
</feature>
<proteinExistence type="predicted"/>
<feature type="transmembrane region" description="Helical" evidence="2">
    <location>
        <begin position="43"/>
        <end position="70"/>
    </location>
</feature>
<dbReference type="PANTHER" id="PTHR18640">
    <property type="entry name" value="SOLUTE CARRIER FAMILY 10 MEMBER 7"/>
    <property type="match status" value="1"/>
</dbReference>
<feature type="region of interest" description="Disordered" evidence="1">
    <location>
        <begin position="396"/>
        <end position="468"/>
    </location>
</feature>
<dbReference type="GO" id="GO:0009941">
    <property type="term" value="C:chloroplast envelope"/>
    <property type="evidence" value="ECO:0007669"/>
    <property type="project" value="TreeGrafter"/>
</dbReference>
<protein>
    <submittedName>
        <fullName evidence="3">Uncharacterized protein</fullName>
    </submittedName>
</protein>
<comment type="caution">
    <text evidence="3">The sequence shown here is derived from an EMBL/GenBank/DDBJ whole genome shotgun (WGS) entry which is preliminary data.</text>
</comment>
<keyword evidence="4" id="KW-1185">Reference proteome</keyword>
<keyword evidence="2" id="KW-0472">Membrane</keyword>
<dbReference type="Pfam" id="PF13593">
    <property type="entry name" value="SBF_like"/>
    <property type="match status" value="1"/>
</dbReference>
<reference evidence="3" key="1">
    <citation type="journal article" date="2020" name="bioRxiv">
        <title>Comparative genomics of Chlamydomonas.</title>
        <authorList>
            <person name="Craig R.J."/>
            <person name="Hasan A.R."/>
            <person name="Ness R.W."/>
            <person name="Keightley P.D."/>
        </authorList>
    </citation>
    <scope>NUCLEOTIDE SEQUENCE</scope>
    <source>
        <strain evidence="3">CCAP 11/70</strain>
    </source>
</reference>
<dbReference type="Proteomes" id="UP000612055">
    <property type="component" value="Unassembled WGS sequence"/>
</dbReference>
<dbReference type="PANTHER" id="PTHR18640:SF14">
    <property type="entry name" value="SODIUM BILE ACID SYMPORTER FAMILY"/>
    <property type="match status" value="1"/>
</dbReference>
<feature type="transmembrane region" description="Helical" evidence="2">
    <location>
        <begin position="244"/>
        <end position="261"/>
    </location>
</feature>
<feature type="transmembrane region" description="Helical" evidence="2">
    <location>
        <begin position="309"/>
        <end position="333"/>
    </location>
</feature>
<organism evidence="3 4">
    <name type="scientific">Edaphochlamys debaryana</name>
    <dbReference type="NCBI Taxonomy" id="47281"/>
    <lineage>
        <taxon>Eukaryota</taxon>
        <taxon>Viridiplantae</taxon>
        <taxon>Chlorophyta</taxon>
        <taxon>core chlorophytes</taxon>
        <taxon>Chlorophyceae</taxon>
        <taxon>CS clade</taxon>
        <taxon>Chlamydomonadales</taxon>
        <taxon>Chlamydomonadales incertae sedis</taxon>
        <taxon>Edaphochlamys</taxon>
    </lineage>
</organism>
<keyword evidence="2" id="KW-0812">Transmembrane</keyword>
<feature type="transmembrane region" description="Helical" evidence="2">
    <location>
        <begin position="76"/>
        <end position="95"/>
    </location>
</feature>
<gene>
    <name evidence="3" type="ORF">HYH03_003191</name>
</gene>
<evidence type="ECO:0000313" key="3">
    <source>
        <dbReference type="EMBL" id="KAG2499005.1"/>
    </source>
</evidence>
<dbReference type="OrthoDB" id="188035at2759"/>
<sequence length="468" mass="49853">MATLAVDAANQEGGAEQKETKPDWKAVWRPRLERAQTFVVENYLPIAFAVALTFALAYPVPGSFLVHIVVLDNVHIIQEINMAIVFLISGLALNTTELKKAMKRESWPSVAFGWAMISFVTPLLGFAMREIPLTPPAFSVGLTIFCLVPTTLGIGIALVRSCKGNEAIALLLTVGTNMLGVFLMPLWIKFLFINYETPGLALNVNIPDLLAKLTITILVPSVIGKALRELFKPVEEFAKTYRTALSLLSTTNLAMIVWQTLSGARDLLFEQRASMIISVIVLAAAVHVFYLIINYFVVKYGFHPPIQEAVAVVVMASQKSAPVAVTVISYITSDPAQQGLLAIPSIVGQLSQIFIGAALAKAIAPRVQRKLVQYKEAAAAKEAAAKEAAAKEEAEAAESGLGAKGVGADSAEPSRATTTTFTTRTSDIPTPAASGELPPAVGEQPPSRQEGADSTGSALGPTSGSPRT</sequence>
<feature type="compositionally biased region" description="Polar residues" evidence="1">
    <location>
        <begin position="452"/>
        <end position="468"/>
    </location>
</feature>
<dbReference type="Gene3D" id="1.20.1530.20">
    <property type="match status" value="1"/>
</dbReference>